<keyword evidence="8" id="KW-0540">Nuclease</keyword>
<dbReference type="GO" id="GO:0030983">
    <property type="term" value="F:mismatched DNA binding"/>
    <property type="evidence" value="ECO:0007669"/>
    <property type="project" value="InterPro"/>
</dbReference>
<dbReference type="PROSITE" id="PS00058">
    <property type="entry name" value="DNA_MISMATCH_REPAIR_1"/>
    <property type="match status" value="1"/>
</dbReference>
<dbReference type="GO" id="GO:0032300">
    <property type="term" value="C:mismatch repair complex"/>
    <property type="evidence" value="ECO:0007669"/>
    <property type="project" value="InterPro"/>
</dbReference>
<dbReference type="GO" id="GO:0016887">
    <property type="term" value="F:ATP hydrolysis activity"/>
    <property type="evidence" value="ECO:0007669"/>
    <property type="project" value="InterPro"/>
</dbReference>
<accession>A0A5A8F0D6</accession>
<dbReference type="Pfam" id="PF08676">
    <property type="entry name" value="MutL_C"/>
    <property type="match status" value="1"/>
</dbReference>
<evidence type="ECO:0000256" key="2">
    <source>
        <dbReference type="ARBA" id="ARBA00021975"/>
    </source>
</evidence>
<dbReference type="PANTHER" id="PTHR10073:SF12">
    <property type="entry name" value="DNA MISMATCH REPAIR PROTEIN MLH1"/>
    <property type="match status" value="1"/>
</dbReference>
<dbReference type="Gene3D" id="3.30.1370.100">
    <property type="entry name" value="MutL, C-terminal domain, regulatory subdomain"/>
    <property type="match status" value="1"/>
</dbReference>
<dbReference type="CDD" id="cd00782">
    <property type="entry name" value="MutL_Trans"/>
    <property type="match status" value="1"/>
</dbReference>
<dbReference type="InterPro" id="IPR038973">
    <property type="entry name" value="MutL/Mlh/Pms-like"/>
</dbReference>
<dbReference type="InterPro" id="IPR036890">
    <property type="entry name" value="HATPase_C_sf"/>
</dbReference>
<dbReference type="GO" id="GO:0140664">
    <property type="term" value="F:ATP-dependent DNA damage sensor activity"/>
    <property type="evidence" value="ECO:0007669"/>
    <property type="project" value="InterPro"/>
</dbReference>
<dbReference type="InterPro" id="IPR037198">
    <property type="entry name" value="MutL_C_sf"/>
</dbReference>
<dbReference type="SMART" id="SM00853">
    <property type="entry name" value="MutL_C"/>
    <property type="match status" value="1"/>
</dbReference>
<dbReference type="InterPro" id="IPR042120">
    <property type="entry name" value="MutL_C_dimsub"/>
</dbReference>
<dbReference type="OrthoDB" id="9763467at2"/>
<protein>
    <recommendedName>
        <fullName evidence="2 5">DNA mismatch repair protein MutL</fullName>
    </recommendedName>
</protein>
<dbReference type="InterPro" id="IPR020667">
    <property type="entry name" value="DNA_mismatch_repair_MutL"/>
</dbReference>
<dbReference type="GO" id="GO:0004519">
    <property type="term" value="F:endonuclease activity"/>
    <property type="evidence" value="ECO:0007669"/>
    <property type="project" value="UniProtKB-KW"/>
</dbReference>
<dbReference type="EMBL" id="VFJB01000008">
    <property type="protein sequence ID" value="KAA0257446.1"/>
    <property type="molecule type" value="Genomic_DNA"/>
</dbReference>
<evidence type="ECO:0000256" key="1">
    <source>
        <dbReference type="ARBA" id="ARBA00006082"/>
    </source>
</evidence>
<comment type="caution">
    <text evidence="8">The sequence shown here is derived from an EMBL/GenBank/DDBJ whole genome shotgun (WGS) entry which is preliminary data.</text>
</comment>
<feature type="domain" description="DNA mismatch repair protein S5" evidence="7">
    <location>
        <begin position="206"/>
        <end position="318"/>
    </location>
</feature>
<dbReference type="GO" id="GO:0006298">
    <property type="term" value="P:mismatch repair"/>
    <property type="evidence" value="ECO:0007669"/>
    <property type="project" value="UniProtKB-UniRule"/>
</dbReference>
<sequence>MSKIKVLPEHVANKIAAGEVVDRPVNVVKELVENALDAGATEVKIEILDGGISLIRVSDNGRGIEPEDLPLAVMRFATSKINNYEDLFKINTYGFRGEALAAISSVSNFNIKSGNFELSVDFGKVGEVTPSSFYDGTIVTVKNIFAKIPARYKFLKSPVSEQKEIVKYVKQIALLNPDKSFKLISNEKILLEFSCNETLISKGKKIFGIDELVEVNYEEDGLRINGLISLPNVQKFRKDNIFIGVNKRVVKDNMIAQSILQAYHRKIPENRYPVASINIEVLPDSVDVNIHPAKMFVRFYNSNRIFKSIFKAVVETLDFSKNSIDEKIEYSKEEILQTTYHGVSEYEEKYAVDLTKLIQIESIDDFQSEVSYSVENEDDLKILGQLFNTVIVVEKGDEVLFIDQHIAHERILYEKLIKKDNPINSVILTEPFLLECRDDEIIFVSENKDKLMNCGIDVEIFGEKILKINALPAEILNKNIEEEIRSIITSSNLNGKNDFIEPIYLNISCKCAIKAGERLLMDEMKKLVSELFECENPYTCPHGRPIIFKLNKNELFKKFHR</sequence>
<name>A0A5A8F0D6_9BACT</name>
<dbReference type="Pfam" id="PF13589">
    <property type="entry name" value="HATPase_c_3"/>
    <property type="match status" value="1"/>
</dbReference>
<evidence type="ECO:0000259" key="7">
    <source>
        <dbReference type="SMART" id="SM01340"/>
    </source>
</evidence>
<dbReference type="SMART" id="SM01340">
    <property type="entry name" value="DNA_mis_repair"/>
    <property type="match status" value="1"/>
</dbReference>
<reference evidence="8 9" key="1">
    <citation type="submission" date="2019-06" db="EMBL/GenBank/DDBJ databases">
        <title>Genomic insights into carbon and energy metabolism of Deferribacter autotrophicus revealed new metabolic traits in the phylum Deferribacteres.</title>
        <authorList>
            <person name="Slobodkin A.I."/>
            <person name="Slobodkina G.B."/>
            <person name="Allioux M."/>
            <person name="Alain K."/>
            <person name="Jebbar M."/>
            <person name="Shadrin V."/>
            <person name="Kublanov I.V."/>
            <person name="Toshchakov S.V."/>
            <person name="Bonch-Osmolovskaya E.A."/>
        </authorList>
    </citation>
    <scope>NUCLEOTIDE SEQUENCE [LARGE SCALE GENOMIC DNA]</scope>
    <source>
        <strain evidence="8 9">SL50</strain>
    </source>
</reference>
<dbReference type="InterPro" id="IPR013507">
    <property type="entry name" value="DNA_mismatch_S5_2-like"/>
</dbReference>
<dbReference type="SUPFAM" id="SSF54211">
    <property type="entry name" value="Ribosomal protein S5 domain 2-like"/>
    <property type="match status" value="1"/>
</dbReference>
<dbReference type="SUPFAM" id="SSF55874">
    <property type="entry name" value="ATPase domain of HSP90 chaperone/DNA topoisomerase II/histidine kinase"/>
    <property type="match status" value="1"/>
</dbReference>
<dbReference type="AlphaFoldDB" id="A0A5A8F0D6"/>
<gene>
    <name evidence="5 8" type="primary">mutL</name>
    <name evidence="8" type="ORF">FHQ18_10385</name>
</gene>
<dbReference type="SUPFAM" id="SSF118116">
    <property type="entry name" value="DNA mismatch repair protein MutL"/>
    <property type="match status" value="1"/>
</dbReference>
<proteinExistence type="inferred from homology"/>
<keyword evidence="8" id="KW-0378">Hydrolase</keyword>
<dbReference type="CDD" id="cd16926">
    <property type="entry name" value="HATPase_MutL-MLH-PMS-like"/>
    <property type="match status" value="1"/>
</dbReference>
<dbReference type="InterPro" id="IPR014721">
    <property type="entry name" value="Ribsml_uS5_D2-typ_fold_subgr"/>
</dbReference>
<dbReference type="Gene3D" id="3.30.565.10">
    <property type="entry name" value="Histidine kinase-like ATPase, C-terminal domain"/>
    <property type="match status" value="1"/>
</dbReference>
<keyword evidence="4 5" id="KW-0234">DNA repair</keyword>
<dbReference type="Pfam" id="PF01119">
    <property type="entry name" value="DNA_mis_repair"/>
    <property type="match status" value="1"/>
</dbReference>
<evidence type="ECO:0000313" key="8">
    <source>
        <dbReference type="EMBL" id="KAA0257446.1"/>
    </source>
</evidence>
<dbReference type="Gene3D" id="3.30.230.10">
    <property type="match status" value="1"/>
</dbReference>
<keyword evidence="3 5" id="KW-0227">DNA damage</keyword>
<dbReference type="InterPro" id="IPR020568">
    <property type="entry name" value="Ribosomal_Su5_D2-typ_SF"/>
</dbReference>
<evidence type="ECO:0000259" key="6">
    <source>
        <dbReference type="SMART" id="SM00853"/>
    </source>
</evidence>
<dbReference type="Gene3D" id="3.30.1540.20">
    <property type="entry name" value="MutL, C-terminal domain, dimerisation subdomain"/>
    <property type="match status" value="1"/>
</dbReference>
<evidence type="ECO:0000313" key="9">
    <source>
        <dbReference type="Proteomes" id="UP000322876"/>
    </source>
</evidence>
<dbReference type="InterPro" id="IPR002099">
    <property type="entry name" value="MutL/Mlh/PMS"/>
</dbReference>
<dbReference type="RefSeq" id="WP_149267118.1">
    <property type="nucleotide sequence ID" value="NZ_VFJB01000008.1"/>
</dbReference>
<keyword evidence="9" id="KW-1185">Reference proteome</keyword>
<evidence type="ECO:0000256" key="5">
    <source>
        <dbReference type="HAMAP-Rule" id="MF_00149"/>
    </source>
</evidence>
<evidence type="ECO:0000256" key="3">
    <source>
        <dbReference type="ARBA" id="ARBA00022763"/>
    </source>
</evidence>
<feature type="domain" description="MutL C-terminal dimerisation" evidence="6">
    <location>
        <begin position="382"/>
        <end position="519"/>
    </location>
</feature>
<dbReference type="GO" id="GO:0005524">
    <property type="term" value="F:ATP binding"/>
    <property type="evidence" value="ECO:0007669"/>
    <property type="project" value="InterPro"/>
</dbReference>
<evidence type="ECO:0000256" key="4">
    <source>
        <dbReference type="ARBA" id="ARBA00023204"/>
    </source>
</evidence>
<dbReference type="PANTHER" id="PTHR10073">
    <property type="entry name" value="DNA MISMATCH REPAIR PROTEIN MLH, PMS, MUTL"/>
    <property type="match status" value="1"/>
</dbReference>
<dbReference type="InterPro" id="IPR014762">
    <property type="entry name" value="DNA_mismatch_repair_CS"/>
</dbReference>
<dbReference type="InterPro" id="IPR014790">
    <property type="entry name" value="MutL_C"/>
</dbReference>
<dbReference type="NCBIfam" id="TIGR00585">
    <property type="entry name" value="mutl"/>
    <property type="match status" value="1"/>
</dbReference>
<comment type="similarity">
    <text evidence="1 5">Belongs to the DNA mismatch repair MutL/HexB family.</text>
</comment>
<dbReference type="FunFam" id="3.30.565.10:FF:000003">
    <property type="entry name" value="DNA mismatch repair endonuclease MutL"/>
    <property type="match status" value="1"/>
</dbReference>
<keyword evidence="8" id="KW-0255">Endonuclease</keyword>
<dbReference type="InterPro" id="IPR042121">
    <property type="entry name" value="MutL_C_regsub"/>
</dbReference>
<comment type="function">
    <text evidence="5">This protein is involved in the repair of mismatches in DNA. It is required for dam-dependent methyl-directed DNA mismatch repair. May act as a 'molecular matchmaker', a protein that promotes the formation of a stable complex between two or more DNA-binding proteins in an ATP-dependent manner without itself being part of a final effector complex.</text>
</comment>
<organism evidence="8 9">
    <name type="scientific">Deferribacter autotrophicus</name>
    <dbReference type="NCBI Taxonomy" id="500465"/>
    <lineage>
        <taxon>Bacteria</taxon>
        <taxon>Pseudomonadati</taxon>
        <taxon>Deferribacterota</taxon>
        <taxon>Deferribacteres</taxon>
        <taxon>Deferribacterales</taxon>
        <taxon>Deferribacteraceae</taxon>
        <taxon>Deferribacter</taxon>
    </lineage>
</organism>
<dbReference type="Proteomes" id="UP000322876">
    <property type="component" value="Unassembled WGS sequence"/>
</dbReference>
<dbReference type="HAMAP" id="MF_00149">
    <property type="entry name" value="DNA_mis_repair"/>
    <property type="match status" value="1"/>
</dbReference>